<evidence type="ECO:0000313" key="4">
    <source>
        <dbReference type="EMBL" id="GAA4823027.1"/>
    </source>
</evidence>
<dbReference type="Pfam" id="PF00440">
    <property type="entry name" value="TetR_N"/>
    <property type="match status" value="1"/>
</dbReference>
<dbReference type="Gene3D" id="1.10.357.10">
    <property type="entry name" value="Tetracycline Repressor, domain 2"/>
    <property type="match status" value="1"/>
</dbReference>
<accession>A0ABP9D5T3</accession>
<dbReference type="PROSITE" id="PS50977">
    <property type="entry name" value="HTH_TETR_2"/>
    <property type="match status" value="1"/>
</dbReference>
<feature type="DNA-binding region" description="H-T-H motif" evidence="2">
    <location>
        <begin position="40"/>
        <end position="59"/>
    </location>
</feature>
<keyword evidence="1 2" id="KW-0238">DNA-binding</keyword>
<dbReference type="PANTHER" id="PTHR47752:SF1">
    <property type="entry name" value="HTH-TYPE TRANSCRIPTIONAL REPRESSOR FABR"/>
    <property type="match status" value="1"/>
</dbReference>
<dbReference type="PRINTS" id="PR00455">
    <property type="entry name" value="HTHTETR"/>
</dbReference>
<dbReference type="InterPro" id="IPR009057">
    <property type="entry name" value="Homeodomain-like_sf"/>
</dbReference>
<evidence type="ECO:0000259" key="3">
    <source>
        <dbReference type="PROSITE" id="PS50977"/>
    </source>
</evidence>
<reference evidence="5" key="1">
    <citation type="journal article" date="2019" name="Int. J. Syst. Evol. Microbiol.">
        <title>The Global Catalogue of Microorganisms (GCM) 10K type strain sequencing project: providing services to taxonomists for standard genome sequencing and annotation.</title>
        <authorList>
            <consortium name="The Broad Institute Genomics Platform"/>
            <consortium name="The Broad Institute Genome Sequencing Center for Infectious Disease"/>
            <person name="Wu L."/>
            <person name="Ma J."/>
        </authorList>
    </citation>
    <scope>NUCLEOTIDE SEQUENCE [LARGE SCALE GENOMIC DNA]</scope>
    <source>
        <strain evidence="5">JCM 18542</strain>
    </source>
</reference>
<name>A0ABP9D5T3_9ACTN</name>
<dbReference type="PANTHER" id="PTHR47752">
    <property type="entry name" value="HTH-TYPE TRANSCRIPTIONAL REPRESSOR FABR"/>
    <property type="match status" value="1"/>
</dbReference>
<keyword evidence="5" id="KW-1185">Reference proteome</keyword>
<dbReference type="InterPro" id="IPR001647">
    <property type="entry name" value="HTH_TetR"/>
</dbReference>
<comment type="caution">
    <text evidence="4">The sequence shown here is derived from an EMBL/GenBank/DDBJ whole genome shotgun (WGS) entry which is preliminary data.</text>
</comment>
<evidence type="ECO:0000313" key="5">
    <source>
        <dbReference type="Proteomes" id="UP001500839"/>
    </source>
</evidence>
<gene>
    <name evidence="4" type="ORF">GCM10023353_34610</name>
</gene>
<dbReference type="InterPro" id="IPR050692">
    <property type="entry name" value="HTH_transcr_repressor_FabR"/>
</dbReference>
<evidence type="ECO:0000256" key="2">
    <source>
        <dbReference type="PROSITE-ProRule" id="PRU00335"/>
    </source>
</evidence>
<feature type="domain" description="HTH tetR-type" evidence="3">
    <location>
        <begin position="17"/>
        <end position="77"/>
    </location>
</feature>
<dbReference type="Proteomes" id="UP001500839">
    <property type="component" value="Unassembled WGS sequence"/>
</dbReference>
<protein>
    <submittedName>
        <fullName evidence="4">TetR family transcriptional regulator</fullName>
    </submittedName>
</protein>
<evidence type="ECO:0000256" key="1">
    <source>
        <dbReference type="ARBA" id="ARBA00023125"/>
    </source>
</evidence>
<dbReference type="RefSeq" id="WP_200172329.1">
    <property type="nucleotide sequence ID" value="NZ_BAABKQ010000001.1"/>
</dbReference>
<dbReference type="EMBL" id="BAABKQ010000001">
    <property type="protein sequence ID" value="GAA4823027.1"/>
    <property type="molecule type" value="Genomic_DNA"/>
</dbReference>
<dbReference type="SUPFAM" id="SSF46689">
    <property type="entry name" value="Homeodomain-like"/>
    <property type="match status" value="1"/>
</dbReference>
<proteinExistence type="predicted"/>
<organism evidence="4 5">
    <name type="scientific">Tomitella cavernea</name>
    <dbReference type="NCBI Taxonomy" id="1387982"/>
    <lineage>
        <taxon>Bacteria</taxon>
        <taxon>Bacillati</taxon>
        <taxon>Actinomycetota</taxon>
        <taxon>Actinomycetes</taxon>
        <taxon>Mycobacteriales</taxon>
        <taxon>Tomitella</taxon>
    </lineage>
</organism>
<sequence length="208" mass="22441">MVEPLGASRVSRAERKQLTRRALLDATLDLLADRNFSGLSLREVARAAGIVPTAFYRHFASLDDLGATLAEEAMRVARQVLRDARRGGGPPTVDAALAALDAKVRDRPREFRFLTRERHGGTAEIRDAIGSEMRALVGELAIDLARTPVLDAWAPAELDTAADLLTVTALESVPALLGPQRDHAAALERVGRQLRIIAAGLSARAPRD</sequence>
<dbReference type="Gene3D" id="1.10.10.60">
    <property type="entry name" value="Homeodomain-like"/>
    <property type="match status" value="1"/>
</dbReference>